<proteinExistence type="predicted"/>
<evidence type="ECO:0008006" key="2">
    <source>
        <dbReference type="Google" id="ProtNLM"/>
    </source>
</evidence>
<accession>A0A5J4SHR0</accession>
<reference evidence="1" key="1">
    <citation type="submission" date="2019-03" db="EMBL/GenBank/DDBJ databases">
        <title>Single cell metagenomics reveals metabolic interactions within the superorganism composed of flagellate Streblomastix strix and complex community of Bacteroidetes bacteria on its surface.</title>
        <authorList>
            <person name="Treitli S.C."/>
            <person name="Kolisko M."/>
            <person name="Husnik F."/>
            <person name="Keeling P."/>
            <person name="Hampl V."/>
        </authorList>
    </citation>
    <scope>NUCLEOTIDE SEQUENCE</scope>
    <source>
        <strain evidence="1">STM</strain>
    </source>
</reference>
<name>A0A5J4SHR0_9ZZZZ</name>
<gene>
    <name evidence="1" type="ORF">EZS27_006724</name>
</gene>
<evidence type="ECO:0000313" key="1">
    <source>
        <dbReference type="EMBL" id="KAA6345736.1"/>
    </source>
</evidence>
<dbReference type="InterPro" id="IPR031762">
    <property type="entry name" value="DUF4738"/>
</dbReference>
<sequence>MKRRVSHIILVTITVLLAACTANTRKHNDKQVLIYMDNGSPEEQRLEAFQDAQSISLNNIEYNSYITRTPGDSLPRVTDKDGNVYIDNEITLRITRENNIQIFNRTFTKNSFVSFVSSEFLQEAILERIVYNKTSTDGIEYAVSLCYPQTDLYMPIFIIIDSYGNMTLQTEETTEEDEHENTASQT</sequence>
<dbReference type="Pfam" id="PF15889">
    <property type="entry name" value="DUF4738"/>
    <property type="match status" value="1"/>
</dbReference>
<comment type="caution">
    <text evidence="1">The sequence shown here is derived from an EMBL/GenBank/DDBJ whole genome shotgun (WGS) entry which is preliminary data.</text>
</comment>
<dbReference type="Gene3D" id="2.40.128.510">
    <property type="entry name" value="Protein of unknown function DUF4738"/>
    <property type="match status" value="1"/>
</dbReference>
<protein>
    <recommendedName>
        <fullName evidence="2">DUF4738 domain-containing protein</fullName>
    </recommendedName>
</protein>
<dbReference type="AlphaFoldDB" id="A0A5J4SHR0"/>
<dbReference type="EMBL" id="SNRY01000158">
    <property type="protein sequence ID" value="KAA6345736.1"/>
    <property type="molecule type" value="Genomic_DNA"/>
</dbReference>
<organism evidence="1">
    <name type="scientific">termite gut metagenome</name>
    <dbReference type="NCBI Taxonomy" id="433724"/>
    <lineage>
        <taxon>unclassified sequences</taxon>
        <taxon>metagenomes</taxon>
        <taxon>organismal metagenomes</taxon>
    </lineage>
</organism>
<dbReference type="PROSITE" id="PS51257">
    <property type="entry name" value="PROKAR_LIPOPROTEIN"/>
    <property type="match status" value="1"/>
</dbReference>